<gene>
    <name evidence="1" type="ORF">CCMP2556_LOCUS43721</name>
</gene>
<sequence>MVASTERVRAWFELAQSCMSEDSWKVATEIPDASLSHRSSPLGGHLVKFEFRNVFVNNAPANPSDLLVRPEVRGQYGHLAKNEAHISLLETLVPGEALLEHTSYKFWSLRLTSVLFGNFAGPFTNSFFYNLGPALTRVRLCREYPGPGDCTYACFQAMGGSWEDFMMISRNEGEREFFRIVLVFSTPEDKWAHWASPLFPTMTGLVQKGVKWFMNRVGVQEMRALNQKMYVALCLRNFHRGPPMFPHLSECGKPDVTISSGERLGLTYWSRWRNCSDGKFHLAKYLRCFLNWLGHNLQTHECLDGRQLVPYQCVLLRQDWEKVKDLVMDAFRLQKAAYRRANGGTSAPGILEVASPHFIGQALSHGELNRKSLPEGPRGPKMVIRNTFFEVYEGSPTECPSMRRSKSCSNSEMIF</sequence>
<name>A0ABP0QU65_9DINO</name>
<proteinExistence type="predicted"/>
<protein>
    <submittedName>
        <fullName evidence="1">Uncharacterized protein</fullName>
    </submittedName>
</protein>
<dbReference type="Proteomes" id="UP001642484">
    <property type="component" value="Unassembled WGS sequence"/>
</dbReference>
<organism evidence="1 2">
    <name type="scientific">Durusdinium trenchii</name>
    <dbReference type="NCBI Taxonomy" id="1381693"/>
    <lineage>
        <taxon>Eukaryota</taxon>
        <taxon>Sar</taxon>
        <taxon>Alveolata</taxon>
        <taxon>Dinophyceae</taxon>
        <taxon>Suessiales</taxon>
        <taxon>Symbiodiniaceae</taxon>
        <taxon>Durusdinium</taxon>
    </lineage>
</organism>
<evidence type="ECO:0000313" key="2">
    <source>
        <dbReference type="Proteomes" id="UP001642484"/>
    </source>
</evidence>
<reference evidence="1 2" key="1">
    <citation type="submission" date="2024-02" db="EMBL/GenBank/DDBJ databases">
        <authorList>
            <person name="Chen Y."/>
            <person name="Shah S."/>
            <person name="Dougan E. K."/>
            <person name="Thang M."/>
            <person name="Chan C."/>
        </authorList>
    </citation>
    <scope>NUCLEOTIDE SEQUENCE [LARGE SCALE GENOMIC DNA]</scope>
</reference>
<dbReference type="EMBL" id="CAXAMN010024917">
    <property type="protein sequence ID" value="CAK9091073.1"/>
    <property type="molecule type" value="Genomic_DNA"/>
</dbReference>
<keyword evidence="2" id="KW-1185">Reference proteome</keyword>
<accession>A0ABP0QU65</accession>
<evidence type="ECO:0000313" key="1">
    <source>
        <dbReference type="EMBL" id="CAK9091073.1"/>
    </source>
</evidence>
<comment type="caution">
    <text evidence="1">The sequence shown here is derived from an EMBL/GenBank/DDBJ whole genome shotgun (WGS) entry which is preliminary data.</text>
</comment>